<dbReference type="InterPro" id="IPR013320">
    <property type="entry name" value="ConA-like_dom_sf"/>
</dbReference>
<keyword evidence="2" id="KW-1185">Reference proteome</keyword>
<organism evidence="1 2">
    <name type="scientific">Brachionus plicatilis</name>
    <name type="common">Marine rotifer</name>
    <name type="synonym">Brachionus muelleri</name>
    <dbReference type="NCBI Taxonomy" id="10195"/>
    <lineage>
        <taxon>Eukaryota</taxon>
        <taxon>Metazoa</taxon>
        <taxon>Spiralia</taxon>
        <taxon>Gnathifera</taxon>
        <taxon>Rotifera</taxon>
        <taxon>Eurotatoria</taxon>
        <taxon>Monogononta</taxon>
        <taxon>Pseudotrocha</taxon>
        <taxon>Ploima</taxon>
        <taxon>Brachionidae</taxon>
        <taxon>Brachionus</taxon>
    </lineage>
</organism>
<dbReference type="AlphaFoldDB" id="A0A3M7PKL5"/>
<gene>
    <name evidence="1" type="ORF">BpHYR1_052524</name>
</gene>
<dbReference type="Proteomes" id="UP000276133">
    <property type="component" value="Unassembled WGS sequence"/>
</dbReference>
<evidence type="ECO:0000313" key="2">
    <source>
        <dbReference type="Proteomes" id="UP000276133"/>
    </source>
</evidence>
<protein>
    <submittedName>
        <fullName evidence="1">Secreted containing Dystroglycan-type cadherin-like domain</fullName>
    </submittedName>
</protein>
<proteinExistence type="predicted"/>
<dbReference type="Gene3D" id="2.60.120.200">
    <property type="match status" value="1"/>
</dbReference>
<comment type="caution">
    <text evidence="1">The sequence shown here is derived from an EMBL/GenBank/DDBJ whole genome shotgun (WGS) entry which is preliminary data.</text>
</comment>
<accession>A0A3M7PKL5</accession>
<name>A0A3M7PKL5_BRAPC</name>
<sequence length="229" mass="27164">MDGSQYFKSILKVSAQIKDYKESFGLIHYWPIENGTTRDLVGSKYLQEPNNTNFEPDRFGNNKSVLSFNHGFIMAPRGVYFENEFTVLLWIKLRSYQSWQRLLDFSNGNYNDSVLVSLSDGDNKIKFNVRNNAILEIQSIEFLELNKWYHLGFSFRKETMTIYRNSQFIEKFNTEASNLSLNVQREYCYFGKSFWDRDPFGDFECDEIKFFNKALDTLDIQSEYFNGYF</sequence>
<dbReference type="Pfam" id="PF13385">
    <property type="entry name" value="Laminin_G_3"/>
    <property type="match status" value="1"/>
</dbReference>
<evidence type="ECO:0000313" key="1">
    <source>
        <dbReference type="EMBL" id="RMZ99207.1"/>
    </source>
</evidence>
<dbReference type="SUPFAM" id="SSF49899">
    <property type="entry name" value="Concanavalin A-like lectins/glucanases"/>
    <property type="match status" value="1"/>
</dbReference>
<dbReference type="EMBL" id="REGN01010355">
    <property type="protein sequence ID" value="RMZ99207.1"/>
    <property type="molecule type" value="Genomic_DNA"/>
</dbReference>
<reference evidence="1 2" key="1">
    <citation type="journal article" date="2018" name="Sci. Rep.">
        <title>Genomic signatures of local adaptation to the degree of environmental predictability in rotifers.</title>
        <authorList>
            <person name="Franch-Gras L."/>
            <person name="Hahn C."/>
            <person name="Garcia-Roger E.M."/>
            <person name="Carmona M.J."/>
            <person name="Serra M."/>
            <person name="Gomez A."/>
        </authorList>
    </citation>
    <scope>NUCLEOTIDE SEQUENCE [LARGE SCALE GENOMIC DNA]</scope>
    <source>
        <strain evidence="1">HYR1</strain>
    </source>
</reference>
<dbReference type="OrthoDB" id="10555181at2759"/>